<dbReference type="OrthoDB" id="5584477at2759"/>
<evidence type="ECO:0000313" key="3">
    <source>
        <dbReference type="EMBL" id="KAA8913987.1"/>
    </source>
</evidence>
<dbReference type="InterPro" id="IPR040976">
    <property type="entry name" value="Pkinase_fungal"/>
</dbReference>
<dbReference type="Gene3D" id="1.10.510.10">
    <property type="entry name" value="Transferase(Phosphotransferase) domain 1"/>
    <property type="match status" value="1"/>
</dbReference>
<sequence length="240" mass="27039">MAAPFIIADGTEYRIDPSFTVRRCKLYRTSGTARLQQRIKTRLIMTPLGQPLLSFTPYKDLLLSLRDAILPILGHHHMYSTHGIVHRDISLNNVRRRPASPPHGFLIGFDFAILRSRQQSSGANLITGTFNYMTINELWGLHTEYHNPIHDQESVNYVLLDICINYDGSGQRRQPPPGDANELEVGVTQRVGNRLKGPKVLTYGGVTDRFRNKGSRCGPEVGERGDAWGLGLRSEPRYSD</sequence>
<dbReference type="AlphaFoldDB" id="A0A5J5F9G1"/>
<dbReference type="SUPFAM" id="SSF56112">
    <property type="entry name" value="Protein kinase-like (PK-like)"/>
    <property type="match status" value="1"/>
</dbReference>
<accession>A0A5J5F9G1</accession>
<evidence type="ECO:0000256" key="1">
    <source>
        <dbReference type="SAM" id="MobiDB-lite"/>
    </source>
</evidence>
<dbReference type="EMBL" id="VXIS01000010">
    <property type="protein sequence ID" value="KAA8913987.1"/>
    <property type="molecule type" value="Genomic_DNA"/>
</dbReference>
<comment type="caution">
    <text evidence="3">The sequence shown here is derived from an EMBL/GenBank/DDBJ whole genome shotgun (WGS) entry which is preliminary data.</text>
</comment>
<dbReference type="InterPro" id="IPR011009">
    <property type="entry name" value="Kinase-like_dom_sf"/>
</dbReference>
<evidence type="ECO:0000259" key="2">
    <source>
        <dbReference type="Pfam" id="PF17667"/>
    </source>
</evidence>
<dbReference type="InParanoid" id="A0A5J5F9G1"/>
<name>A0A5J5F9G1_9PEZI</name>
<feature type="region of interest" description="Disordered" evidence="1">
    <location>
        <begin position="213"/>
        <end position="240"/>
    </location>
</feature>
<dbReference type="Pfam" id="PF17667">
    <property type="entry name" value="Pkinase_fungal"/>
    <property type="match status" value="1"/>
</dbReference>
<feature type="domain" description="Fungal-type protein kinase" evidence="2">
    <location>
        <begin position="26"/>
        <end position="163"/>
    </location>
</feature>
<proteinExistence type="predicted"/>
<dbReference type="PANTHER" id="PTHR38248">
    <property type="entry name" value="FUNK1 6"/>
    <property type="match status" value="1"/>
</dbReference>
<organism evidence="3 4">
    <name type="scientific">Sphaerosporella brunnea</name>
    <dbReference type="NCBI Taxonomy" id="1250544"/>
    <lineage>
        <taxon>Eukaryota</taxon>
        <taxon>Fungi</taxon>
        <taxon>Dikarya</taxon>
        <taxon>Ascomycota</taxon>
        <taxon>Pezizomycotina</taxon>
        <taxon>Pezizomycetes</taxon>
        <taxon>Pezizales</taxon>
        <taxon>Pyronemataceae</taxon>
        <taxon>Sphaerosporella</taxon>
    </lineage>
</organism>
<dbReference type="PANTHER" id="PTHR38248:SF2">
    <property type="entry name" value="FUNK1 11"/>
    <property type="match status" value="1"/>
</dbReference>
<evidence type="ECO:0000313" key="4">
    <source>
        <dbReference type="Proteomes" id="UP000326924"/>
    </source>
</evidence>
<protein>
    <recommendedName>
        <fullName evidence="2">Fungal-type protein kinase domain-containing protein</fullName>
    </recommendedName>
</protein>
<reference evidence="3 4" key="1">
    <citation type="submission" date="2019-09" db="EMBL/GenBank/DDBJ databases">
        <title>Draft genome of the ectomycorrhizal ascomycete Sphaerosporella brunnea.</title>
        <authorList>
            <consortium name="DOE Joint Genome Institute"/>
            <person name="Benucci G.M."/>
            <person name="Marozzi G."/>
            <person name="Antonielli L."/>
            <person name="Sanchez S."/>
            <person name="Marco P."/>
            <person name="Wang X."/>
            <person name="Falini L.B."/>
            <person name="Barry K."/>
            <person name="Haridas S."/>
            <person name="Lipzen A."/>
            <person name="Labutti K."/>
            <person name="Grigoriev I.V."/>
            <person name="Murat C."/>
            <person name="Martin F."/>
            <person name="Albertini E."/>
            <person name="Donnini D."/>
            <person name="Bonito G."/>
        </authorList>
    </citation>
    <scope>NUCLEOTIDE SEQUENCE [LARGE SCALE GENOMIC DNA]</scope>
    <source>
        <strain evidence="3 4">Sb_GMNB300</strain>
    </source>
</reference>
<keyword evidence="4" id="KW-1185">Reference proteome</keyword>
<gene>
    <name evidence="3" type="ORF">FN846DRAFT_983597</name>
</gene>
<dbReference type="Proteomes" id="UP000326924">
    <property type="component" value="Unassembled WGS sequence"/>
</dbReference>